<dbReference type="RefSeq" id="WP_176105493.1">
    <property type="nucleotide sequence ID" value="NZ_JAALDK010000001.1"/>
</dbReference>
<dbReference type="GeneID" id="301099341"/>
<evidence type="ECO:0000313" key="2">
    <source>
        <dbReference type="Proteomes" id="UP000594380"/>
    </source>
</evidence>
<dbReference type="InterPro" id="IPR029057">
    <property type="entry name" value="PRTase-like"/>
</dbReference>
<organism evidence="1 2">
    <name type="scientific">Paraburkholderia youngii</name>
    <dbReference type="NCBI Taxonomy" id="2782701"/>
    <lineage>
        <taxon>Bacteria</taxon>
        <taxon>Pseudomonadati</taxon>
        <taxon>Pseudomonadota</taxon>
        <taxon>Betaproteobacteria</taxon>
        <taxon>Burkholderiales</taxon>
        <taxon>Burkholderiaceae</taxon>
        <taxon>Paraburkholderia</taxon>
    </lineage>
</organism>
<dbReference type="Proteomes" id="UP000594380">
    <property type="component" value="Unassembled WGS sequence"/>
</dbReference>
<reference evidence="1 2" key="1">
    <citation type="submission" date="2020-02" db="EMBL/GenBank/DDBJ databases">
        <title>Paraburkholderia simonii sp. nov. and Paraburkholderia youngii sp. nov. Brazilian and Mexican Mimosa-associated rhizobia.</title>
        <authorList>
            <person name="Mavima L."/>
            <person name="Beukes C.W."/>
            <person name="Chan W.Y."/>
            <person name="Palmer M."/>
            <person name="De Meyer S.E."/>
            <person name="James E.K."/>
            <person name="Venter S.N."/>
            <person name="Steenkamp E.T."/>
        </authorList>
    </citation>
    <scope>NUCLEOTIDE SEQUENCE [LARGE SCALE GENOMIC DNA]</scope>
    <source>
        <strain evidence="1 2">JPY169</strain>
    </source>
</reference>
<protein>
    <submittedName>
        <fullName evidence="1">Uncharacterized protein</fullName>
    </submittedName>
</protein>
<dbReference type="EMBL" id="JAALDK010000001">
    <property type="protein sequence ID" value="NUX98753.1"/>
    <property type="molecule type" value="Genomic_DNA"/>
</dbReference>
<dbReference type="AlphaFoldDB" id="A0A7Y6JUQ5"/>
<comment type="caution">
    <text evidence="1">The sequence shown here is derived from an EMBL/GenBank/DDBJ whole genome shotgun (WGS) entry which is preliminary data.</text>
</comment>
<proteinExistence type="predicted"/>
<evidence type="ECO:0000313" key="1">
    <source>
        <dbReference type="EMBL" id="NUX98753.1"/>
    </source>
</evidence>
<dbReference type="SUPFAM" id="SSF53271">
    <property type="entry name" value="PRTase-like"/>
    <property type="match status" value="1"/>
</dbReference>
<name>A0A7Y6JUQ5_9BURK</name>
<gene>
    <name evidence="1" type="ORF">G5S42_03145</name>
</gene>
<accession>A0A7Y6JUQ5</accession>
<dbReference type="Gene3D" id="3.40.50.2020">
    <property type="match status" value="1"/>
</dbReference>
<sequence length="163" mass="17971">MKVHNSYSSVMFDPAKLRKVVAELARKLPELQEKFDFDTIAVTGKSGCAVGFALSMVTGIHVVYVRKGESSHGDMVEGDGHEFTRYAFFDDFVCSGSTRDRIEEELKVRCNARGVDVPTCVLTIEYQTSNSQSRLTGAKTFCVADADKLPAHSFAVQSTEEFA</sequence>